<reference evidence="1" key="1">
    <citation type="submission" date="2018-05" db="EMBL/GenBank/DDBJ databases">
        <authorList>
            <person name="Lanie J.A."/>
            <person name="Ng W.-L."/>
            <person name="Kazmierczak K.M."/>
            <person name="Andrzejewski T.M."/>
            <person name="Davidsen T.M."/>
            <person name="Wayne K.J."/>
            <person name="Tettelin H."/>
            <person name="Glass J.I."/>
            <person name="Rusch D."/>
            <person name="Podicherti R."/>
            <person name="Tsui H.-C.T."/>
            <person name="Winkler M.E."/>
        </authorList>
    </citation>
    <scope>NUCLEOTIDE SEQUENCE</scope>
</reference>
<dbReference type="PANTHER" id="PTHR33639">
    <property type="entry name" value="THIOL-DISULFIDE OXIDOREDUCTASE DCC"/>
    <property type="match status" value="1"/>
</dbReference>
<dbReference type="AlphaFoldDB" id="A0A381WK74"/>
<dbReference type="Pfam" id="PF04134">
    <property type="entry name" value="DCC1-like"/>
    <property type="match status" value="1"/>
</dbReference>
<proteinExistence type="predicted"/>
<dbReference type="InterPro" id="IPR007263">
    <property type="entry name" value="DCC1-like"/>
</dbReference>
<gene>
    <name evidence="1" type="ORF">METZ01_LOCUS105769</name>
</gene>
<name>A0A381WK74_9ZZZZ</name>
<protein>
    <recommendedName>
        <fullName evidence="2">Thiol-disulfide oxidoreductase DCC</fullName>
    </recommendedName>
</protein>
<evidence type="ECO:0000313" key="1">
    <source>
        <dbReference type="EMBL" id="SVA52915.1"/>
    </source>
</evidence>
<accession>A0A381WK74</accession>
<dbReference type="InterPro" id="IPR052927">
    <property type="entry name" value="DCC_oxidoreductase"/>
</dbReference>
<dbReference type="PANTHER" id="PTHR33639:SF2">
    <property type="entry name" value="DUF393 DOMAIN-CONTAINING PROTEIN"/>
    <property type="match status" value="1"/>
</dbReference>
<dbReference type="EMBL" id="UINC01012069">
    <property type="protein sequence ID" value="SVA52915.1"/>
    <property type="molecule type" value="Genomic_DNA"/>
</dbReference>
<organism evidence="1">
    <name type="scientific">marine metagenome</name>
    <dbReference type="NCBI Taxonomy" id="408172"/>
    <lineage>
        <taxon>unclassified sequences</taxon>
        <taxon>metagenomes</taxon>
        <taxon>ecological metagenomes</taxon>
    </lineage>
</organism>
<evidence type="ECO:0008006" key="2">
    <source>
        <dbReference type="Google" id="ProtNLM"/>
    </source>
</evidence>
<dbReference type="GO" id="GO:0015035">
    <property type="term" value="F:protein-disulfide reductase activity"/>
    <property type="evidence" value="ECO:0007669"/>
    <property type="project" value="InterPro"/>
</dbReference>
<sequence length="110" mass="12606">MVRAIVLFDDTCDKCNRWARFIQRGDSTTRLRIVGQNSDEGRALLNTRPDNLIDTDSVFLVSAGGIWYAKSAAIWRIALKMRFPWPLAAAMWLVPAPIRDLCYDIYASRR</sequence>